<feature type="domain" description="Thioredoxin" evidence="10">
    <location>
        <begin position="1"/>
        <end position="108"/>
    </location>
</feature>
<evidence type="ECO:0000259" key="10">
    <source>
        <dbReference type="PROSITE" id="PS51352"/>
    </source>
</evidence>
<dbReference type="AlphaFoldDB" id="A0A7X0B0Q2"/>
<dbReference type="InterPro" id="IPR013766">
    <property type="entry name" value="Thioredoxin_domain"/>
</dbReference>
<dbReference type="Pfam" id="PF00085">
    <property type="entry name" value="Thioredoxin"/>
    <property type="match status" value="1"/>
</dbReference>
<dbReference type="InterPro" id="IPR036249">
    <property type="entry name" value="Thioredoxin-like_sf"/>
</dbReference>
<dbReference type="GO" id="GO:0045454">
    <property type="term" value="P:cell redox homeostasis"/>
    <property type="evidence" value="ECO:0007669"/>
    <property type="project" value="TreeGrafter"/>
</dbReference>
<feature type="disulfide bond" description="Redox-active" evidence="9">
    <location>
        <begin position="33"/>
        <end position="36"/>
    </location>
</feature>
<keyword evidence="5 9" id="KW-0676">Redox-active center</keyword>
<dbReference type="Gene3D" id="3.40.30.10">
    <property type="entry name" value="Glutaredoxin"/>
    <property type="match status" value="1"/>
</dbReference>
<dbReference type="FunFam" id="3.40.30.10:FF:000001">
    <property type="entry name" value="Thioredoxin"/>
    <property type="match status" value="1"/>
</dbReference>
<keyword evidence="12" id="KW-1185">Reference proteome</keyword>
<keyword evidence="2" id="KW-0813">Transport</keyword>
<organism evidence="11 12">
    <name type="scientific">Nitrospirillum iridis</name>
    <dbReference type="NCBI Taxonomy" id="765888"/>
    <lineage>
        <taxon>Bacteria</taxon>
        <taxon>Pseudomonadati</taxon>
        <taxon>Pseudomonadota</taxon>
        <taxon>Alphaproteobacteria</taxon>
        <taxon>Rhodospirillales</taxon>
        <taxon>Azospirillaceae</taxon>
        <taxon>Nitrospirillum</taxon>
    </lineage>
</organism>
<dbReference type="PIRSF" id="PIRSF000077">
    <property type="entry name" value="Thioredoxin"/>
    <property type="match status" value="1"/>
</dbReference>
<dbReference type="PANTHER" id="PTHR45663">
    <property type="entry name" value="GEO12009P1"/>
    <property type="match status" value="1"/>
</dbReference>
<feature type="active site" description="Nucleophile" evidence="8">
    <location>
        <position position="33"/>
    </location>
</feature>
<keyword evidence="4 9" id="KW-1015">Disulfide bond</keyword>
<reference evidence="11 12" key="1">
    <citation type="submission" date="2020-08" db="EMBL/GenBank/DDBJ databases">
        <title>Genomic Encyclopedia of Type Strains, Phase IV (KMG-IV): sequencing the most valuable type-strain genomes for metagenomic binning, comparative biology and taxonomic classification.</title>
        <authorList>
            <person name="Goeker M."/>
        </authorList>
    </citation>
    <scope>NUCLEOTIDE SEQUENCE [LARGE SCALE GENOMIC DNA]</scope>
    <source>
        <strain evidence="11 12">DSM 22198</strain>
    </source>
</reference>
<keyword evidence="3" id="KW-0249">Electron transport</keyword>
<evidence type="ECO:0000256" key="5">
    <source>
        <dbReference type="ARBA" id="ARBA00023284"/>
    </source>
</evidence>
<evidence type="ECO:0000313" key="12">
    <source>
        <dbReference type="Proteomes" id="UP000539175"/>
    </source>
</evidence>
<protein>
    <recommendedName>
        <fullName evidence="6 7">Thioredoxin</fullName>
    </recommendedName>
</protein>
<evidence type="ECO:0000256" key="4">
    <source>
        <dbReference type="ARBA" id="ARBA00023157"/>
    </source>
</evidence>
<dbReference type="CDD" id="cd02947">
    <property type="entry name" value="TRX_family"/>
    <property type="match status" value="1"/>
</dbReference>
<evidence type="ECO:0000256" key="9">
    <source>
        <dbReference type="PIRSR" id="PIRSR000077-4"/>
    </source>
</evidence>
<dbReference type="PANTHER" id="PTHR45663:SF11">
    <property type="entry name" value="GEO12009P1"/>
    <property type="match status" value="1"/>
</dbReference>
<evidence type="ECO:0000256" key="7">
    <source>
        <dbReference type="PIRNR" id="PIRNR000077"/>
    </source>
</evidence>
<dbReference type="EMBL" id="JACIIZ010000012">
    <property type="protein sequence ID" value="MBB6253613.1"/>
    <property type="molecule type" value="Genomic_DNA"/>
</dbReference>
<feature type="site" description="Contributes to redox potential value" evidence="8">
    <location>
        <position position="34"/>
    </location>
</feature>
<comment type="similarity">
    <text evidence="1 7">Belongs to the thioredoxin family.</text>
</comment>
<sequence length="108" mass="11503">MSENTVKVTDSSFEADVLKAPGPVLVDFWATWCGPCKMIAPSLEDIASELNGQLTVAKLDIDDNPNTPGRYGVRGVPTLMLFKDGQVAATKVGALPKSALADWIKANL</sequence>
<dbReference type="NCBIfam" id="TIGR01068">
    <property type="entry name" value="thioredoxin"/>
    <property type="match status" value="1"/>
</dbReference>
<dbReference type="GO" id="GO:0005829">
    <property type="term" value="C:cytosol"/>
    <property type="evidence" value="ECO:0007669"/>
    <property type="project" value="TreeGrafter"/>
</dbReference>
<dbReference type="PRINTS" id="PR00421">
    <property type="entry name" value="THIOREDOXIN"/>
</dbReference>
<evidence type="ECO:0000256" key="2">
    <source>
        <dbReference type="ARBA" id="ARBA00022448"/>
    </source>
</evidence>
<evidence type="ECO:0000256" key="6">
    <source>
        <dbReference type="NCBIfam" id="TIGR01068"/>
    </source>
</evidence>
<dbReference type="NCBIfam" id="NF006898">
    <property type="entry name" value="PRK09381.1"/>
    <property type="match status" value="1"/>
</dbReference>
<evidence type="ECO:0000313" key="11">
    <source>
        <dbReference type="EMBL" id="MBB6253613.1"/>
    </source>
</evidence>
<evidence type="ECO:0000256" key="3">
    <source>
        <dbReference type="ARBA" id="ARBA00022982"/>
    </source>
</evidence>
<proteinExistence type="inferred from homology"/>
<dbReference type="GO" id="GO:0015035">
    <property type="term" value="F:protein-disulfide reductase activity"/>
    <property type="evidence" value="ECO:0007669"/>
    <property type="project" value="UniProtKB-UniRule"/>
</dbReference>
<dbReference type="Proteomes" id="UP000539175">
    <property type="component" value="Unassembled WGS sequence"/>
</dbReference>
<dbReference type="SUPFAM" id="SSF52833">
    <property type="entry name" value="Thioredoxin-like"/>
    <property type="match status" value="1"/>
</dbReference>
<evidence type="ECO:0000256" key="1">
    <source>
        <dbReference type="ARBA" id="ARBA00008987"/>
    </source>
</evidence>
<dbReference type="PROSITE" id="PS00194">
    <property type="entry name" value="THIOREDOXIN_1"/>
    <property type="match status" value="1"/>
</dbReference>
<dbReference type="RefSeq" id="WP_184804437.1">
    <property type="nucleotide sequence ID" value="NZ_JACIIZ010000012.1"/>
</dbReference>
<accession>A0A7X0B0Q2</accession>
<comment type="caution">
    <text evidence="11">The sequence shown here is derived from an EMBL/GenBank/DDBJ whole genome shotgun (WGS) entry which is preliminary data.</text>
</comment>
<feature type="site" description="Deprotonates C-terminal active site Cys" evidence="8">
    <location>
        <position position="27"/>
    </location>
</feature>
<feature type="site" description="Contributes to redox potential value" evidence="8">
    <location>
        <position position="35"/>
    </location>
</feature>
<evidence type="ECO:0000256" key="8">
    <source>
        <dbReference type="PIRSR" id="PIRSR000077-1"/>
    </source>
</evidence>
<dbReference type="PROSITE" id="PS51352">
    <property type="entry name" value="THIOREDOXIN_2"/>
    <property type="match status" value="1"/>
</dbReference>
<feature type="active site" description="Nucleophile" evidence="8">
    <location>
        <position position="36"/>
    </location>
</feature>
<gene>
    <name evidence="11" type="ORF">FHS74_004182</name>
</gene>
<name>A0A7X0B0Q2_9PROT</name>
<dbReference type="InterPro" id="IPR017937">
    <property type="entry name" value="Thioredoxin_CS"/>
</dbReference>
<dbReference type="InterPro" id="IPR005746">
    <property type="entry name" value="Thioredoxin"/>
</dbReference>